<name>A0A0D2AGI7_9EURO</name>
<reference evidence="1 2" key="1">
    <citation type="submission" date="2015-01" db="EMBL/GenBank/DDBJ databases">
        <title>The Genome Sequence of Exophiala oligosperma CBS72588.</title>
        <authorList>
            <consortium name="The Broad Institute Genomics Platform"/>
            <person name="Cuomo C."/>
            <person name="de Hoog S."/>
            <person name="Gorbushina A."/>
            <person name="Stielow B."/>
            <person name="Teixiera M."/>
            <person name="Abouelleil A."/>
            <person name="Chapman S.B."/>
            <person name="Priest M."/>
            <person name="Young S.K."/>
            <person name="Wortman J."/>
            <person name="Nusbaum C."/>
            <person name="Birren B."/>
        </authorList>
    </citation>
    <scope>NUCLEOTIDE SEQUENCE [LARGE SCALE GENOMIC DNA]</scope>
    <source>
        <strain evidence="1 2">CBS 72588</strain>
    </source>
</reference>
<dbReference type="EMBL" id="KN847340">
    <property type="protein sequence ID" value="KIW39251.1"/>
    <property type="molecule type" value="Genomic_DNA"/>
</dbReference>
<dbReference type="STRING" id="215243.A0A0D2AGI7"/>
<organism evidence="1 2">
    <name type="scientific">Exophiala oligosperma</name>
    <dbReference type="NCBI Taxonomy" id="215243"/>
    <lineage>
        <taxon>Eukaryota</taxon>
        <taxon>Fungi</taxon>
        <taxon>Dikarya</taxon>
        <taxon>Ascomycota</taxon>
        <taxon>Pezizomycotina</taxon>
        <taxon>Eurotiomycetes</taxon>
        <taxon>Chaetothyriomycetidae</taxon>
        <taxon>Chaetothyriales</taxon>
        <taxon>Herpotrichiellaceae</taxon>
        <taxon>Exophiala</taxon>
    </lineage>
</organism>
<accession>A0A0D2AGI7</accession>
<evidence type="ECO:0000313" key="2">
    <source>
        <dbReference type="Proteomes" id="UP000053342"/>
    </source>
</evidence>
<gene>
    <name evidence="1" type="ORF">PV06_09041</name>
</gene>
<dbReference type="RefSeq" id="XP_016259467.1">
    <property type="nucleotide sequence ID" value="XM_016410445.1"/>
</dbReference>
<dbReference type="OrthoDB" id="432685at2759"/>
<evidence type="ECO:0000313" key="1">
    <source>
        <dbReference type="EMBL" id="KIW39251.1"/>
    </source>
</evidence>
<dbReference type="Proteomes" id="UP000053342">
    <property type="component" value="Unassembled WGS sequence"/>
</dbReference>
<dbReference type="HOGENOM" id="CLU_094649_0_0_1"/>
<sequence length="257" mass="27495">METQSMKRLNVLRKSALTFFRQALARTCPRCGNVLLLLLFSDCTSTIHGKAWLEMDRPITNDLVNSFTNPVLSSLAVGVGTGVLGIAYGGVAGTILSTPNPVLYPTYSGVQWLCAGTTFFYCRSVLLADPKTRQHPLQVVAASGLSGFGAGAVAGAFLRRAAVIPGGIILGALAATSQAALNVNGGSFDLNFNDIPLRLQRGMANLMPMQSLSDEQYEELLNSKLLNIEAQISLLDDQIADIREASKQQKSSRKSDS</sequence>
<dbReference type="VEuPathDB" id="FungiDB:PV06_09041"/>
<dbReference type="PANTHER" id="PTHR41390:SF1">
    <property type="entry name" value="NADH-UBIQUINONE OXIDOREDUCTASE 213 KDA SUBUNIT"/>
    <property type="match status" value="1"/>
</dbReference>
<protein>
    <submittedName>
        <fullName evidence="1">Uncharacterized protein</fullName>
    </submittedName>
</protein>
<dbReference type="AlphaFoldDB" id="A0A0D2AGI7"/>
<dbReference type="PANTHER" id="PTHR41390">
    <property type="entry name" value="CHROMOSOME 7, WHOLE GENOME SHOTGUN SEQUENCE"/>
    <property type="match status" value="1"/>
</dbReference>
<dbReference type="GeneID" id="27361115"/>
<keyword evidence="2" id="KW-1185">Reference proteome</keyword>
<proteinExistence type="predicted"/>